<dbReference type="InterPro" id="IPR001431">
    <property type="entry name" value="Pept_M16_Zn_BS"/>
</dbReference>
<sequence length="498" mass="57287">MKRNNILRLIFILAAVLLTAGLSYGLDLEKKVIKTKLKNGLTVLMLERHLSPTVSLYIRYRIGSVDEQNGQSGAAHLLEHMMFKGTTTIGTKNYRAEKKILDAIEETGNHLEKEKRKGTKADSKTIEQLSLRLKKLQDDHKKYFIPNEIDRLYTENGGLDMNASTGQDVTTYHVSLPANKIELWARIESDRLLNPVFREFYTERDVVMEERRQRVEADPNGKLYEQFMSAAYKIHPYGRPIIGWEKDLMNLNPASVREIFAKYQDPASIVIAVVGDINPQETLKLIEKYFGRISTAKKYLNVIPEEPQQKEERRVKVEFDANPMMIIGFHKPNAPAREDYVLDVLDTILTSGRTSRLFKKMVTDRQIAKSVSSVNGLPATRYPNLFTIFSQPRHPHTNLELEEIILQEIENIKTSPVTSEELTKAKNIMKTEYIKNLDSNSKIASMLTYYEVLLGDYRYISEYPKKIDQVTAEDIMKVAEVYFTKTNRTIAVLEKKKD</sequence>
<dbReference type="InterPro" id="IPR007863">
    <property type="entry name" value="Peptidase_M16_C"/>
</dbReference>
<reference evidence="4" key="1">
    <citation type="journal article" date="2015" name="Proc. Natl. Acad. Sci. U.S.A.">
        <title>Networks of energetic and metabolic interactions define dynamics in microbial communities.</title>
        <authorList>
            <person name="Embree M."/>
            <person name="Liu J.K."/>
            <person name="Al-Bassam M.M."/>
            <person name="Zengler K."/>
        </authorList>
    </citation>
    <scope>NUCLEOTIDE SEQUENCE</scope>
</reference>
<evidence type="ECO:0000256" key="1">
    <source>
        <dbReference type="ARBA" id="ARBA00007261"/>
    </source>
</evidence>
<protein>
    <submittedName>
        <fullName evidence="4">Protease</fullName>
    </submittedName>
</protein>
<dbReference type="PANTHER" id="PTHR11851">
    <property type="entry name" value="METALLOPROTEASE"/>
    <property type="match status" value="1"/>
</dbReference>
<feature type="domain" description="Peptidase M16 C-terminal" evidence="3">
    <location>
        <begin position="251"/>
        <end position="428"/>
    </location>
</feature>
<dbReference type="InterPro" id="IPR011765">
    <property type="entry name" value="Pept_M16_N"/>
</dbReference>
<name>A0A0W8FU98_9ZZZZ</name>
<proteinExistence type="inferred from homology"/>
<evidence type="ECO:0000313" key="4">
    <source>
        <dbReference type="EMBL" id="KUG24329.1"/>
    </source>
</evidence>
<keyword evidence="4" id="KW-0378">Hydrolase</keyword>
<feature type="domain" description="Peptidase M16 N-terminal" evidence="2">
    <location>
        <begin position="153"/>
        <end position="243"/>
    </location>
</feature>
<gene>
    <name evidence="4" type="ORF">ASZ90_005880</name>
</gene>
<dbReference type="InterPro" id="IPR011249">
    <property type="entry name" value="Metalloenz_LuxS/M16"/>
</dbReference>
<comment type="similarity">
    <text evidence="1">Belongs to the peptidase M16 family.</text>
</comment>
<keyword evidence="4" id="KW-0645">Protease</keyword>
<feature type="domain" description="Peptidase M16 N-terminal" evidence="2">
    <location>
        <begin position="49"/>
        <end position="111"/>
    </location>
</feature>
<dbReference type="GO" id="GO:0004222">
    <property type="term" value="F:metalloendopeptidase activity"/>
    <property type="evidence" value="ECO:0007669"/>
    <property type="project" value="InterPro"/>
</dbReference>
<evidence type="ECO:0000259" key="2">
    <source>
        <dbReference type="Pfam" id="PF00675"/>
    </source>
</evidence>
<dbReference type="PANTHER" id="PTHR11851:SF49">
    <property type="entry name" value="MITOCHONDRIAL-PROCESSING PEPTIDASE SUBUNIT ALPHA"/>
    <property type="match status" value="1"/>
</dbReference>
<dbReference type="Pfam" id="PF00675">
    <property type="entry name" value="Peptidase_M16"/>
    <property type="match status" value="2"/>
</dbReference>
<dbReference type="Pfam" id="PF05193">
    <property type="entry name" value="Peptidase_M16_C"/>
    <property type="match status" value="1"/>
</dbReference>
<dbReference type="GO" id="GO:0006508">
    <property type="term" value="P:proteolysis"/>
    <property type="evidence" value="ECO:0007669"/>
    <property type="project" value="UniProtKB-KW"/>
</dbReference>
<organism evidence="4">
    <name type="scientific">hydrocarbon metagenome</name>
    <dbReference type="NCBI Taxonomy" id="938273"/>
    <lineage>
        <taxon>unclassified sequences</taxon>
        <taxon>metagenomes</taxon>
        <taxon>ecological metagenomes</taxon>
    </lineage>
</organism>
<evidence type="ECO:0000259" key="3">
    <source>
        <dbReference type="Pfam" id="PF05193"/>
    </source>
</evidence>
<dbReference type="InterPro" id="IPR050361">
    <property type="entry name" value="MPP/UQCRC_Complex"/>
</dbReference>
<dbReference type="AlphaFoldDB" id="A0A0W8FU98"/>
<dbReference type="PROSITE" id="PS00143">
    <property type="entry name" value="INSULINASE"/>
    <property type="match status" value="1"/>
</dbReference>
<dbReference type="EMBL" id="LNQE01000851">
    <property type="protein sequence ID" value="KUG24329.1"/>
    <property type="molecule type" value="Genomic_DNA"/>
</dbReference>
<comment type="caution">
    <text evidence="4">The sequence shown here is derived from an EMBL/GenBank/DDBJ whole genome shotgun (WGS) entry which is preliminary data.</text>
</comment>
<dbReference type="SUPFAM" id="SSF63411">
    <property type="entry name" value="LuxS/MPP-like metallohydrolase"/>
    <property type="match status" value="2"/>
</dbReference>
<accession>A0A0W8FU98</accession>
<dbReference type="GO" id="GO:0046872">
    <property type="term" value="F:metal ion binding"/>
    <property type="evidence" value="ECO:0007669"/>
    <property type="project" value="InterPro"/>
</dbReference>
<dbReference type="Gene3D" id="3.30.830.10">
    <property type="entry name" value="Metalloenzyme, LuxS/M16 peptidase-like"/>
    <property type="match status" value="2"/>
</dbReference>